<reference evidence="1" key="1">
    <citation type="journal article" date="2019" name="bioRxiv">
        <title>The Genome of the Zebra Mussel, Dreissena polymorpha: A Resource for Invasive Species Research.</title>
        <authorList>
            <person name="McCartney M.A."/>
            <person name="Auch B."/>
            <person name="Kono T."/>
            <person name="Mallez S."/>
            <person name="Zhang Y."/>
            <person name="Obille A."/>
            <person name="Becker A."/>
            <person name="Abrahante J.E."/>
            <person name="Garbe J."/>
            <person name="Badalamenti J.P."/>
            <person name="Herman A."/>
            <person name="Mangelson H."/>
            <person name="Liachko I."/>
            <person name="Sullivan S."/>
            <person name="Sone E.D."/>
            <person name="Koren S."/>
            <person name="Silverstein K.A.T."/>
            <person name="Beckman K.B."/>
            <person name="Gohl D.M."/>
        </authorList>
    </citation>
    <scope>NUCLEOTIDE SEQUENCE</scope>
    <source>
        <strain evidence="1">Duluth1</strain>
        <tissue evidence="1">Whole animal</tissue>
    </source>
</reference>
<reference evidence="1" key="2">
    <citation type="submission" date="2020-11" db="EMBL/GenBank/DDBJ databases">
        <authorList>
            <person name="McCartney M.A."/>
            <person name="Auch B."/>
            <person name="Kono T."/>
            <person name="Mallez S."/>
            <person name="Becker A."/>
            <person name="Gohl D.M."/>
            <person name="Silverstein K.A.T."/>
            <person name="Koren S."/>
            <person name="Bechman K.B."/>
            <person name="Herman A."/>
            <person name="Abrahante J.E."/>
            <person name="Garbe J."/>
        </authorList>
    </citation>
    <scope>NUCLEOTIDE SEQUENCE</scope>
    <source>
        <strain evidence="1">Duluth1</strain>
        <tissue evidence="1">Whole animal</tissue>
    </source>
</reference>
<proteinExistence type="predicted"/>
<accession>A0A9D4J783</accession>
<protein>
    <submittedName>
        <fullName evidence="1">Uncharacterized protein</fullName>
    </submittedName>
</protein>
<dbReference type="Proteomes" id="UP000828390">
    <property type="component" value="Unassembled WGS sequence"/>
</dbReference>
<sequence>MFQENSIPDTTTPQCGPVFLPRGAIHDSEGLISPDLCMVENSKSPLDTDSPDSGHREMSSDSLALALHEAEFPFWAMSEEERIKYSFGFGSPVKFRQMSYEMTAVSIATRLPPARTIYVTRNIIMASISKTKKIIQAKFRRSQNYARPLSSEATVHIETQRFRTILAIRLIRTQIPSKTVL</sequence>
<gene>
    <name evidence="1" type="ORF">DPMN_154709</name>
</gene>
<dbReference type="AlphaFoldDB" id="A0A9D4J783"/>
<keyword evidence="2" id="KW-1185">Reference proteome</keyword>
<organism evidence="1 2">
    <name type="scientific">Dreissena polymorpha</name>
    <name type="common">Zebra mussel</name>
    <name type="synonym">Mytilus polymorpha</name>
    <dbReference type="NCBI Taxonomy" id="45954"/>
    <lineage>
        <taxon>Eukaryota</taxon>
        <taxon>Metazoa</taxon>
        <taxon>Spiralia</taxon>
        <taxon>Lophotrochozoa</taxon>
        <taxon>Mollusca</taxon>
        <taxon>Bivalvia</taxon>
        <taxon>Autobranchia</taxon>
        <taxon>Heteroconchia</taxon>
        <taxon>Euheterodonta</taxon>
        <taxon>Imparidentia</taxon>
        <taxon>Neoheterodontei</taxon>
        <taxon>Myida</taxon>
        <taxon>Dreissenoidea</taxon>
        <taxon>Dreissenidae</taxon>
        <taxon>Dreissena</taxon>
    </lineage>
</organism>
<evidence type="ECO:0000313" key="2">
    <source>
        <dbReference type="Proteomes" id="UP000828390"/>
    </source>
</evidence>
<name>A0A9D4J783_DREPO</name>
<dbReference type="EMBL" id="JAIWYP010000007">
    <property type="protein sequence ID" value="KAH3801065.1"/>
    <property type="molecule type" value="Genomic_DNA"/>
</dbReference>
<evidence type="ECO:0000313" key="1">
    <source>
        <dbReference type="EMBL" id="KAH3801065.1"/>
    </source>
</evidence>
<comment type="caution">
    <text evidence="1">The sequence shown here is derived from an EMBL/GenBank/DDBJ whole genome shotgun (WGS) entry which is preliminary data.</text>
</comment>